<dbReference type="PANTHER" id="PTHR22844:SF340">
    <property type="entry name" value="OS01G0946100 PROTEIN"/>
    <property type="match status" value="1"/>
</dbReference>
<dbReference type="PROSITE" id="PS50294">
    <property type="entry name" value="WD_REPEATS_REGION"/>
    <property type="match status" value="1"/>
</dbReference>
<sequence length="319" mass="35748">MKAHGIQAISSSKIMSSVNLHVYPFRGLSRIDHWRCSLAIASQGKDIIVWQQPDLRPFTKFGQGDGSVKALVTVGNKVFTAHQDSRIRVWKVSRRSENVFRLVDTLPTTKDYLGKFMKQSNYVQTRRHHKRLWIEHADSISCLAFYNGLIYSGSWDKTLKVEDLGFEMEKLKLGEKRGRAHIDGRWVYGGGSDGFVMGWQGSCGDVQNQIESWKLVCETKAHQMAVLSMCLMGEMLCSGSADKSIGIWKREAFGKLCKVGIISGHEGPVKCLQASPNNVGGGFMLYSGGLDKSLRVWWVPKPSNNREEGTTEEKSIILC</sequence>
<protein>
    <submittedName>
        <fullName evidence="2">Myosin heavy chain kinase B-like</fullName>
    </submittedName>
</protein>
<gene>
    <name evidence="2" type="ORF">Pyn_24585</name>
</gene>
<evidence type="ECO:0000313" key="2">
    <source>
        <dbReference type="EMBL" id="PQQ15969.1"/>
    </source>
</evidence>
<evidence type="ECO:0000256" key="1">
    <source>
        <dbReference type="PROSITE-ProRule" id="PRU00221"/>
    </source>
</evidence>
<dbReference type="OrthoDB" id="674604at2759"/>
<name>A0A314Z9F9_PRUYE</name>
<dbReference type="AlphaFoldDB" id="A0A314Z9F9"/>
<dbReference type="SUPFAM" id="SSF50978">
    <property type="entry name" value="WD40 repeat-like"/>
    <property type="match status" value="1"/>
</dbReference>
<accession>A0A314Z9F9</accession>
<keyword evidence="2" id="KW-0418">Kinase</keyword>
<dbReference type="PROSITE" id="PS50082">
    <property type="entry name" value="WD_REPEATS_2"/>
    <property type="match status" value="1"/>
</dbReference>
<keyword evidence="3" id="KW-1185">Reference proteome</keyword>
<dbReference type="InterPro" id="IPR036322">
    <property type="entry name" value="WD40_repeat_dom_sf"/>
</dbReference>
<organism evidence="2 3">
    <name type="scientific">Prunus yedoensis var. nudiflora</name>
    <dbReference type="NCBI Taxonomy" id="2094558"/>
    <lineage>
        <taxon>Eukaryota</taxon>
        <taxon>Viridiplantae</taxon>
        <taxon>Streptophyta</taxon>
        <taxon>Embryophyta</taxon>
        <taxon>Tracheophyta</taxon>
        <taxon>Spermatophyta</taxon>
        <taxon>Magnoliopsida</taxon>
        <taxon>eudicotyledons</taxon>
        <taxon>Gunneridae</taxon>
        <taxon>Pentapetalae</taxon>
        <taxon>rosids</taxon>
        <taxon>fabids</taxon>
        <taxon>Rosales</taxon>
        <taxon>Rosaceae</taxon>
        <taxon>Amygdaloideae</taxon>
        <taxon>Amygdaleae</taxon>
        <taxon>Prunus</taxon>
    </lineage>
</organism>
<dbReference type="STRING" id="2094558.A0A314Z9F9"/>
<dbReference type="InterPro" id="IPR001680">
    <property type="entry name" value="WD40_rpt"/>
</dbReference>
<dbReference type="InterPro" id="IPR015943">
    <property type="entry name" value="WD40/YVTN_repeat-like_dom_sf"/>
</dbReference>
<dbReference type="InterPro" id="IPR045182">
    <property type="entry name" value="JINGUBANG-like"/>
</dbReference>
<feature type="repeat" description="WD" evidence="1">
    <location>
        <begin position="262"/>
        <end position="297"/>
    </location>
</feature>
<keyword evidence="1" id="KW-0853">WD repeat</keyword>
<keyword evidence="2" id="KW-0808">Transferase</keyword>
<dbReference type="GO" id="GO:0016301">
    <property type="term" value="F:kinase activity"/>
    <property type="evidence" value="ECO:0007669"/>
    <property type="project" value="UniProtKB-KW"/>
</dbReference>
<dbReference type="PANTHER" id="PTHR22844">
    <property type="entry name" value="F-BOX AND WD40 DOMAIN PROTEIN"/>
    <property type="match status" value="1"/>
</dbReference>
<reference evidence="2 3" key="1">
    <citation type="submission" date="2018-02" db="EMBL/GenBank/DDBJ databases">
        <title>Draft genome of wild Prunus yedoensis var. nudiflora.</title>
        <authorList>
            <person name="Baek S."/>
            <person name="Kim J.-H."/>
            <person name="Choi K."/>
            <person name="Kim G.-B."/>
            <person name="Cho A."/>
            <person name="Jang H."/>
            <person name="Shin C.-H."/>
            <person name="Yu H.-J."/>
            <person name="Mun J.-H."/>
        </authorList>
    </citation>
    <scope>NUCLEOTIDE SEQUENCE [LARGE SCALE GENOMIC DNA]</scope>
    <source>
        <strain evidence="3">cv. Jeju island</strain>
        <tissue evidence="2">Leaf</tissue>
    </source>
</reference>
<dbReference type="SMART" id="SM00320">
    <property type="entry name" value="WD40"/>
    <property type="match status" value="4"/>
</dbReference>
<dbReference type="Proteomes" id="UP000250321">
    <property type="component" value="Unassembled WGS sequence"/>
</dbReference>
<dbReference type="EMBL" id="PJQY01000210">
    <property type="protein sequence ID" value="PQQ15969.1"/>
    <property type="molecule type" value="Genomic_DNA"/>
</dbReference>
<comment type="caution">
    <text evidence="2">The sequence shown here is derived from an EMBL/GenBank/DDBJ whole genome shotgun (WGS) entry which is preliminary data.</text>
</comment>
<dbReference type="Pfam" id="PF00400">
    <property type="entry name" value="WD40"/>
    <property type="match status" value="3"/>
</dbReference>
<dbReference type="Gene3D" id="2.130.10.10">
    <property type="entry name" value="YVTN repeat-like/Quinoprotein amine dehydrogenase"/>
    <property type="match status" value="2"/>
</dbReference>
<proteinExistence type="predicted"/>
<evidence type="ECO:0000313" key="3">
    <source>
        <dbReference type="Proteomes" id="UP000250321"/>
    </source>
</evidence>